<dbReference type="InterPro" id="IPR002935">
    <property type="entry name" value="SAM_O-MeTrfase"/>
</dbReference>
<evidence type="ECO:0000313" key="4">
    <source>
        <dbReference type="EMBL" id="KFE71410.1"/>
    </source>
</evidence>
<evidence type="ECO:0000313" key="5">
    <source>
        <dbReference type="Proteomes" id="UP000028725"/>
    </source>
</evidence>
<dbReference type="PATRIC" id="fig|394096.3.peg.1189"/>
<evidence type="ECO:0000256" key="1">
    <source>
        <dbReference type="ARBA" id="ARBA00022603"/>
    </source>
</evidence>
<dbReference type="RefSeq" id="WP_044183369.1">
    <property type="nucleotide sequence ID" value="NZ_JMCB01000002.1"/>
</dbReference>
<keyword evidence="3" id="KW-0949">S-adenosyl-L-methionine</keyword>
<dbReference type="Gene3D" id="3.40.50.150">
    <property type="entry name" value="Vaccinia Virus protein VP39"/>
    <property type="match status" value="1"/>
</dbReference>
<dbReference type="SUPFAM" id="SSF53335">
    <property type="entry name" value="S-adenosyl-L-methionine-dependent methyltransferases"/>
    <property type="match status" value="1"/>
</dbReference>
<dbReference type="Proteomes" id="UP000028725">
    <property type="component" value="Unassembled WGS sequence"/>
</dbReference>
<dbReference type="STRING" id="394096.DB31_3540"/>
<keyword evidence="5" id="KW-1185">Reference proteome</keyword>
<accession>A0A085WUP7</accession>
<dbReference type="GO" id="GO:0032259">
    <property type="term" value="P:methylation"/>
    <property type="evidence" value="ECO:0007669"/>
    <property type="project" value="UniProtKB-KW"/>
</dbReference>
<dbReference type="OrthoDB" id="9799672at2"/>
<dbReference type="EMBL" id="JMCB01000002">
    <property type="protein sequence ID" value="KFE71410.1"/>
    <property type="molecule type" value="Genomic_DNA"/>
</dbReference>
<dbReference type="PROSITE" id="PS51682">
    <property type="entry name" value="SAM_OMT_I"/>
    <property type="match status" value="1"/>
</dbReference>
<proteinExistence type="predicted"/>
<dbReference type="AlphaFoldDB" id="A0A085WUP7"/>
<evidence type="ECO:0000256" key="2">
    <source>
        <dbReference type="ARBA" id="ARBA00022679"/>
    </source>
</evidence>
<protein>
    <submittedName>
        <fullName evidence="4">Putative methyltransferase</fullName>
    </submittedName>
</protein>
<keyword evidence="2 4" id="KW-0808">Transferase</keyword>
<name>A0A085WUP7_9BACT</name>
<dbReference type="PANTHER" id="PTHR43167:SF1">
    <property type="entry name" value="PUTATIVE (AFU_ORTHOLOGUE AFUA_6G01830)-RELATED"/>
    <property type="match status" value="1"/>
</dbReference>
<dbReference type="GO" id="GO:0008171">
    <property type="term" value="F:O-methyltransferase activity"/>
    <property type="evidence" value="ECO:0007669"/>
    <property type="project" value="InterPro"/>
</dbReference>
<dbReference type="CDD" id="cd02440">
    <property type="entry name" value="AdoMet_MTases"/>
    <property type="match status" value="1"/>
</dbReference>
<dbReference type="Pfam" id="PF01596">
    <property type="entry name" value="Methyltransf_3"/>
    <property type="match status" value="1"/>
</dbReference>
<sequence>MDEKVTAVLDAYHERIRAEDQLMREAPQKGGFEGLRDQVLLSVGPDTGKLINILARSLKAPHILELGTSYGYSGIWLAEAARATGGRVTTMELQDYKAAYARGMAEKAGLAGSIDFKVGDAVQMINELPFKLDFVLVDLWKDLYVPCLEAFYPKLNPGAIIVADNMLRPGGEEVQRYGRAVRAKPGITSVLLPVGSGLEVSRFEPS</sequence>
<organism evidence="4 5">
    <name type="scientific">Hyalangium minutum</name>
    <dbReference type="NCBI Taxonomy" id="394096"/>
    <lineage>
        <taxon>Bacteria</taxon>
        <taxon>Pseudomonadati</taxon>
        <taxon>Myxococcota</taxon>
        <taxon>Myxococcia</taxon>
        <taxon>Myxococcales</taxon>
        <taxon>Cystobacterineae</taxon>
        <taxon>Archangiaceae</taxon>
        <taxon>Hyalangium</taxon>
    </lineage>
</organism>
<gene>
    <name evidence="4" type="ORF">DB31_3540</name>
</gene>
<dbReference type="InterPro" id="IPR029063">
    <property type="entry name" value="SAM-dependent_MTases_sf"/>
</dbReference>
<evidence type="ECO:0000256" key="3">
    <source>
        <dbReference type="ARBA" id="ARBA00022691"/>
    </source>
</evidence>
<keyword evidence="1 4" id="KW-0489">Methyltransferase</keyword>
<dbReference type="PANTHER" id="PTHR43167">
    <property type="entry name" value="PUTATIVE (AFU_ORTHOLOGUE AFUA_6G01830)-RELATED"/>
    <property type="match status" value="1"/>
</dbReference>
<reference evidence="4 5" key="1">
    <citation type="submission" date="2014-04" db="EMBL/GenBank/DDBJ databases">
        <title>Genome assembly of Hyalangium minutum DSM 14724.</title>
        <authorList>
            <person name="Sharma G."/>
            <person name="Subramanian S."/>
        </authorList>
    </citation>
    <scope>NUCLEOTIDE SEQUENCE [LARGE SCALE GENOMIC DNA]</scope>
    <source>
        <strain evidence="4 5">DSM 14724</strain>
    </source>
</reference>
<comment type="caution">
    <text evidence="4">The sequence shown here is derived from an EMBL/GenBank/DDBJ whole genome shotgun (WGS) entry which is preliminary data.</text>
</comment>